<evidence type="ECO:0000313" key="2">
    <source>
        <dbReference type="Proteomes" id="UP000606396"/>
    </source>
</evidence>
<sequence length="60" mass="7061">MGFWIEDSKSQITELSDRNYILALKAYQERIPVYFTGDLIKSNGIFILKNPHKFHLDDTE</sequence>
<comment type="caution">
    <text evidence="1">The sequence shown here is derived from an EMBL/GenBank/DDBJ whole genome shotgun (WGS) entry which is preliminary data.</text>
</comment>
<gene>
    <name evidence="1" type="ORF">H6G94_06375</name>
</gene>
<reference evidence="1 2" key="1">
    <citation type="journal article" date="2020" name="ISME J.">
        <title>Comparative genomics reveals insights into cyanobacterial evolution and habitat adaptation.</title>
        <authorList>
            <person name="Chen M.Y."/>
            <person name="Teng W.K."/>
            <person name="Zhao L."/>
            <person name="Hu C.X."/>
            <person name="Zhou Y.K."/>
            <person name="Han B.P."/>
            <person name="Song L.R."/>
            <person name="Shu W.S."/>
        </authorList>
    </citation>
    <scope>NUCLEOTIDE SEQUENCE [LARGE SCALE GENOMIC DNA]</scope>
    <source>
        <strain evidence="1 2">FACHB-252</strain>
    </source>
</reference>
<name>A0ABR8H6N8_NOSPU</name>
<dbReference type="Proteomes" id="UP000606396">
    <property type="component" value="Unassembled WGS sequence"/>
</dbReference>
<dbReference type="RefSeq" id="WP_190948775.1">
    <property type="nucleotide sequence ID" value="NZ_JACJTC010000004.1"/>
</dbReference>
<dbReference type="EMBL" id="JACJTC010000004">
    <property type="protein sequence ID" value="MBD2610895.1"/>
    <property type="molecule type" value="Genomic_DNA"/>
</dbReference>
<accession>A0ABR8H6N8</accession>
<protein>
    <submittedName>
        <fullName evidence="1">Uncharacterized protein</fullName>
    </submittedName>
</protein>
<evidence type="ECO:0000313" key="1">
    <source>
        <dbReference type="EMBL" id="MBD2610895.1"/>
    </source>
</evidence>
<proteinExistence type="predicted"/>
<keyword evidence="2" id="KW-1185">Reference proteome</keyword>
<organism evidence="1 2">
    <name type="scientific">Nostoc punctiforme FACHB-252</name>
    <dbReference type="NCBI Taxonomy" id="1357509"/>
    <lineage>
        <taxon>Bacteria</taxon>
        <taxon>Bacillati</taxon>
        <taxon>Cyanobacteriota</taxon>
        <taxon>Cyanophyceae</taxon>
        <taxon>Nostocales</taxon>
        <taxon>Nostocaceae</taxon>
        <taxon>Nostoc</taxon>
    </lineage>
</organism>